<evidence type="ECO:0000313" key="3">
    <source>
        <dbReference type="Proteomes" id="UP000654471"/>
    </source>
</evidence>
<feature type="domain" description="DUF5753" evidence="1">
    <location>
        <begin position="2"/>
        <end position="59"/>
    </location>
</feature>
<protein>
    <recommendedName>
        <fullName evidence="1">DUF5753 domain-containing protein</fullName>
    </recommendedName>
</protein>
<evidence type="ECO:0000313" key="2">
    <source>
        <dbReference type="EMBL" id="GGU67032.1"/>
    </source>
</evidence>
<reference evidence="3" key="1">
    <citation type="journal article" date="2019" name="Int. J. Syst. Evol. Microbiol.">
        <title>The Global Catalogue of Microorganisms (GCM) 10K type strain sequencing project: providing services to taxonomists for standard genome sequencing and annotation.</title>
        <authorList>
            <consortium name="The Broad Institute Genomics Platform"/>
            <consortium name="The Broad Institute Genome Sequencing Center for Infectious Disease"/>
            <person name="Wu L."/>
            <person name="Ma J."/>
        </authorList>
    </citation>
    <scope>NUCLEOTIDE SEQUENCE [LARGE SCALE GENOMIC DNA]</scope>
    <source>
        <strain evidence="3">JCM 3399</strain>
    </source>
</reference>
<gene>
    <name evidence="2" type="ORF">GCM10010211_35320</name>
</gene>
<dbReference type="Pfam" id="PF19054">
    <property type="entry name" value="DUF5753"/>
    <property type="match status" value="1"/>
</dbReference>
<evidence type="ECO:0000259" key="1">
    <source>
        <dbReference type="Pfam" id="PF19054"/>
    </source>
</evidence>
<comment type="caution">
    <text evidence="2">The sequence shown here is derived from an EMBL/GenBank/DDBJ whole genome shotgun (WGS) entry which is preliminary data.</text>
</comment>
<sequence>MNTPTVFLRLPDGRTVAYTENDDRGELIEENGRVEGLQRRYDAMRDLALRPAESRKFIIRMLEEVPCDPST</sequence>
<dbReference type="InterPro" id="IPR043917">
    <property type="entry name" value="DUF5753"/>
</dbReference>
<proteinExistence type="predicted"/>
<name>A0ABQ2V468_9ACTN</name>
<accession>A0ABQ2V468</accession>
<keyword evidence="3" id="KW-1185">Reference proteome</keyword>
<dbReference type="EMBL" id="BMRP01000011">
    <property type="protein sequence ID" value="GGU67032.1"/>
    <property type="molecule type" value="Genomic_DNA"/>
</dbReference>
<organism evidence="2 3">
    <name type="scientific">Streptomyces albospinus</name>
    <dbReference type="NCBI Taxonomy" id="285515"/>
    <lineage>
        <taxon>Bacteria</taxon>
        <taxon>Bacillati</taxon>
        <taxon>Actinomycetota</taxon>
        <taxon>Actinomycetes</taxon>
        <taxon>Kitasatosporales</taxon>
        <taxon>Streptomycetaceae</taxon>
        <taxon>Streptomyces</taxon>
    </lineage>
</organism>
<dbReference type="Proteomes" id="UP000654471">
    <property type="component" value="Unassembled WGS sequence"/>
</dbReference>